<evidence type="ECO:0000256" key="1">
    <source>
        <dbReference type="ARBA" id="ARBA00004162"/>
    </source>
</evidence>
<feature type="region of interest" description="Disordered" evidence="11">
    <location>
        <begin position="109"/>
        <end position="151"/>
    </location>
</feature>
<keyword evidence="8" id="KW-1015">Disulfide bond</keyword>
<evidence type="ECO:0000256" key="10">
    <source>
        <dbReference type="ARBA" id="ARBA00023319"/>
    </source>
</evidence>
<keyword evidence="10" id="KW-0393">Immunoglobulin domain</keyword>
<gene>
    <name evidence="14" type="ORF">MPIPNATIZW_LOCUS5773</name>
</gene>
<feature type="compositionally biased region" description="Polar residues" evidence="11">
    <location>
        <begin position="142"/>
        <end position="151"/>
    </location>
</feature>
<evidence type="ECO:0000256" key="12">
    <source>
        <dbReference type="SAM" id="Phobius"/>
    </source>
</evidence>
<keyword evidence="7 12" id="KW-0472">Membrane</keyword>
<dbReference type="PANTHER" id="PTHR11738">
    <property type="entry name" value="MHC CLASS I NK CELL RECEPTOR"/>
    <property type="match status" value="1"/>
</dbReference>
<accession>A0ABN9ZMJ0</accession>
<evidence type="ECO:0000256" key="4">
    <source>
        <dbReference type="ARBA" id="ARBA00022729"/>
    </source>
</evidence>
<feature type="region of interest" description="Disordered" evidence="11">
    <location>
        <begin position="275"/>
        <end position="297"/>
    </location>
</feature>
<keyword evidence="5" id="KW-0677">Repeat</keyword>
<dbReference type="InterPro" id="IPR036179">
    <property type="entry name" value="Ig-like_dom_sf"/>
</dbReference>
<reference evidence="14" key="1">
    <citation type="submission" date="2023-12" db="EMBL/GenBank/DDBJ databases">
        <authorList>
            <person name="Brown T."/>
        </authorList>
    </citation>
    <scope>NUCLEOTIDE SEQUENCE</scope>
</reference>
<dbReference type="InterPro" id="IPR050412">
    <property type="entry name" value="Ig-like_Receptors_ImmuneReg"/>
</dbReference>
<feature type="region of interest" description="Disordered" evidence="11">
    <location>
        <begin position="183"/>
        <end position="217"/>
    </location>
</feature>
<dbReference type="InterPro" id="IPR013783">
    <property type="entry name" value="Ig-like_fold"/>
</dbReference>
<keyword evidence="3 12" id="KW-0812">Transmembrane</keyword>
<evidence type="ECO:0000256" key="8">
    <source>
        <dbReference type="ARBA" id="ARBA00023157"/>
    </source>
</evidence>
<proteinExistence type="predicted"/>
<evidence type="ECO:0000256" key="13">
    <source>
        <dbReference type="SAM" id="SignalP"/>
    </source>
</evidence>
<keyword evidence="2" id="KW-1003">Cell membrane</keyword>
<evidence type="ECO:0000313" key="14">
    <source>
        <dbReference type="EMBL" id="CAK6437467.1"/>
    </source>
</evidence>
<keyword evidence="9" id="KW-0325">Glycoprotein</keyword>
<feature type="signal peptide" evidence="13">
    <location>
        <begin position="1"/>
        <end position="23"/>
    </location>
</feature>
<name>A0ABN9ZMJ0_PIPNA</name>
<evidence type="ECO:0000256" key="3">
    <source>
        <dbReference type="ARBA" id="ARBA00022692"/>
    </source>
</evidence>
<comment type="subcellular location">
    <subcellularLocation>
        <location evidence="1">Cell membrane</location>
        <topology evidence="1">Single-pass membrane protein</topology>
    </subcellularLocation>
</comment>
<dbReference type="Proteomes" id="UP001314169">
    <property type="component" value="Chromosome 15"/>
</dbReference>
<evidence type="ECO:0000313" key="15">
    <source>
        <dbReference type="Proteomes" id="UP001314169"/>
    </source>
</evidence>
<organism evidence="14 15">
    <name type="scientific">Pipistrellus nathusii</name>
    <name type="common">Nathusius' pipistrelle</name>
    <dbReference type="NCBI Taxonomy" id="59473"/>
    <lineage>
        <taxon>Eukaryota</taxon>
        <taxon>Metazoa</taxon>
        <taxon>Chordata</taxon>
        <taxon>Craniata</taxon>
        <taxon>Vertebrata</taxon>
        <taxon>Euteleostomi</taxon>
        <taxon>Mammalia</taxon>
        <taxon>Eutheria</taxon>
        <taxon>Laurasiatheria</taxon>
        <taxon>Chiroptera</taxon>
        <taxon>Yangochiroptera</taxon>
        <taxon>Vespertilionidae</taxon>
        <taxon>Pipistrellus</taxon>
    </lineage>
</organism>
<dbReference type="PANTHER" id="PTHR11738:SF179">
    <property type="entry name" value="LEUKOCYTE IMMUNOGLOBULIN-LIKE RECEPTOR SUBFAMILY A MEMBER 5"/>
    <property type="match status" value="1"/>
</dbReference>
<keyword evidence="15" id="KW-1185">Reference proteome</keyword>
<feature type="transmembrane region" description="Helical" evidence="12">
    <location>
        <begin position="157"/>
        <end position="176"/>
    </location>
</feature>
<dbReference type="Pfam" id="PF13895">
    <property type="entry name" value="Ig_2"/>
    <property type="match status" value="1"/>
</dbReference>
<evidence type="ECO:0000256" key="7">
    <source>
        <dbReference type="ARBA" id="ARBA00023136"/>
    </source>
</evidence>
<protein>
    <submittedName>
        <fullName evidence="14">Uncharacterized protein</fullName>
    </submittedName>
</protein>
<feature type="chain" id="PRO_5046453710" evidence="13">
    <location>
        <begin position="24"/>
        <end position="297"/>
    </location>
</feature>
<evidence type="ECO:0000256" key="6">
    <source>
        <dbReference type="ARBA" id="ARBA00022989"/>
    </source>
</evidence>
<evidence type="ECO:0000256" key="5">
    <source>
        <dbReference type="ARBA" id="ARBA00022737"/>
    </source>
</evidence>
<keyword evidence="4 13" id="KW-0732">Signal</keyword>
<evidence type="ECO:0000256" key="2">
    <source>
        <dbReference type="ARBA" id="ARBA00022475"/>
    </source>
</evidence>
<evidence type="ECO:0000256" key="9">
    <source>
        <dbReference type="ARBA" id="ARBA00023180"/>
    </source>
</evidence>
<sequence length="297" mass="32142">MTSILSALLCLGLSLDPRTHVKAGTLPKPTLWAESGPVIPFGNPVTLWCRGNLKAQEYRLYADGSFQHLDTQKSLESGDPAKFLIKENYAHRYTCTYLSHTSWSGHSDPLQLVVTGSSEGPSPPPTRPPSTAGGPEDRSLPPTESGTQTGPKWNMNILIGVSVALVLVLSLLLFYLRHRCQSKGRNTDRPYESAGVQRGAHVQPPAGDHKPRGHGQIICSPAADTQQEPLSYASVKDLQPGESMELDPQAAPPYGLQDVTYVQLNLLALRQQTSASLSSSSEEPPEEPSLYAALAFH</sequence>
<evidence type="ECO:0000256" key="11">
    <source>
        <dbReference type="SAM" id="MobiDB-lite"/>
    </source>
</evidence>
<dbReference type="Gene3D" id="2.60.40.10">
    <property type="entry name" value="Immunoglobulins"/>
    <property type="match status" value="1"/>
</dbReference>
<keyword evidence="6 12" id="KW-1133">Transmembrane helix</keyword>
<dbReference type="SUPFAM" id="SSF48726">
    <property type="entry name" value="Immunoglobulin"/>
    <property type="match status" value="1"/>
</dbReference>
<dbReference type="EMBL" id="OY882872">
    <property type="protein sequence ID" value="CAK6437467.1"/>
    <property type="molecule type" value="Genomic_DNA"/>
</dbReference>